<evidence type="ECO:0000313" key="2">
    <source>
        <dbReference type="Proteomes" id="UP000219020"/>
    </source>
</evidence>
<name>A0A2A5T1X4_9GAMM</name>
<proteinExistence type="predicted"/>
<dbReference type="GeneID" id="78828761"/>
<evidence type="ECO:0000313" key="1">
    <source>
        <dbReference type="EMBL" id="PCS22146.1"/>
    </source>
</evidence>
<dbReference type="RefSeq" id="WP_263363813.1">
    <property type="nucleotide sequence ID" value="NZ_NBYY01000025.1"/>
</dbReference>
<organism evidence="1 2">
    <name type="scientific">Candidatus Enterovibrio escicola</name>
    <dbReference type="NCBI Taxonomy" id="1927127"/>
    <lineage>
        <taxon>Bacteria</taxon>
        <taxon>Pseudomonadati</taxon>
        <taxon>Pseudomonadota</taxon>
        <taxon>Gammaproteobacteria</taxon>
        <taxon>Vibrionales</taxon>
        <taxon>Vibrionaceae</taxon>
        <taxon>Enterovibrio</taxon>
    </lineage>
</organism>
<dbReference type="EMBL" id="NBYY01000025">
    <property type="protein sequence ID" value="PCS22146.1"/>
    <property type="molecule type" value="Genomic_DNA"/>
</dbReference>
<protein>
    <submittedName>
        <fullName evidence="1">Mobile element protein</fullName>
    </submittedName>
</protein>
<keyword evidence="2" id="KW-1185">Reference proteome</keyword>
<gene>
    <name evidence="1" type="ORF">BTN49_2213</name>
</gene>
<sequence length="43" mass="4788">MNDLNAVFSHIDDFCQTFLPPWEGHLISSSIKQSNKPSPLSVS</sequence>
<accession>A0A2A5T1X4</accession>
<comment type="caution">
    <text evidence="1">The sequence shown here is derived from an EMBL/GenBank/DDBJ whole genome shotgun (WGS) entry which is preliminary data.</text>
</comment>
<reference evidence="2" key="1">
    <citation type="submission" date="2017-04" db="EMBL/GenBank/DDBJ databases">
        <title>Genome evolution of the luminous symbionts of deep sea anglerfish.</title>
        <authorList>
            <person name="Hendry T.A."/>
        </authorList>
    </citation>
    <scope>NUCLEOTIDE SEQUENCE [LARGE SCALE GENOMIC DNA]</scope>
</reference>
<dbReference type="AlphaFoldDB" id="A0A2A5T1X4"/>
<dbReference type="Proteomes" id="UP000219020">
    <property type="component" value="Unassembled WGS sequence"/>
</dbReference>